<dbReference type="CDD" id="cd00077">
    <property type="entry name" value="HDc"/>
    <property type="match status" value="1"/>
</dbReference>
<dbReference type="PROSITE" id="PS51832">
    <property type="entry name" value="HD_GYP"/>
    <property type="match status" value="1"/>
</dbReference>
<dbReference type="Gene3D" id="1.10.3210.10">
    <property type="entry name" value="Hypothetical protein af1432"/>
    <property type="match status" value="1"/>
</dbReference>
<gene>
    <name evidence="5" type="ORF">FGA12_14780</name>
</gene>
<dbReference type="PROSITE" id="PS50110">
    <property type="entry name" value="RESPONSE_REGULATORY"/>
    <property type="match status" value="1"/>
</dbReference>
<dbReference type="Pfam" id="PF13487">
    <property type="entry name" value="HD_5"/>
    <property type="match status" value="1"/>
</dbReference>
<dbReference type="InterPro" id="IPR052020">
    <property type="entry name" value="Cyclic_di-GMP/3'3'-cGAMP_PDE"/>
</dbReference>
<evidence type="ECO:0000313" key="5">
    <source>
        <dbReference type="EMBL" id="QDF76316.1"/>
    </source>
</evidence>
<dbReference type="InterPro" id="IPR037522">
    <property type="entry name" value="HD_GYP_dom"/>
</dbReference>
<organism evidence="5 6">
    <name type="scientific">Shewanella marisflavi</name>
    <dbReference type="NCBI Taxonomy" id="260364"/>
    <lineage>
        <taxon>Bacteria</taxon>
        <taxon>Pseudomonadati</taxon>
        <taxon>Pseudomonadota</taxon>
        <taxon>Gammaproteobacteria</taxon>
        <taxon>Alteromonadales</taxon>
        <taxon>Shewanellaceae</taxon>
        <taxon>Shewanella</taxon>
    </lineage>
</organism>
<dbReference type="PANTHER" id="PTHR45228">
    <property type="entry name" value="CYCLIC DI-GMP PHOSPHODIESTERASE TM_0186-RELATED"/>
    <property type="match status" value="1"/>
</dbReference>
<dbReference type="CDD" id="cd19920">
    <property type="entry name" value="REC_PA4781-like"/>
    <property type="match status" value="1"/>
</dbReference>
<evidence type="ECO:0000259" key="3">
    <source>
        <dbReference type="PROSITE" id="PS51831"/>
    </source>
</evidence>
<dbReference type="InterPro" id="IPR003607">
    <property type="entry name" value="HD/PDEase_dom"/>
</dbReference>
<evidence type="ECO:0000259" key="2">
    <source>
        <dbReference type="PROSITE" id="PS50110"/>
    </source>
</evidence>
<dbReference type="SMART" id="SM00471">
    <property type="entry name" value="HDc"/>
    <property type="match status" value="1"/>
</dbReference>
<feature type="domain" description="HD-GYP" evidence="4">
    <location>
        <begin position="140"/>
        <end position="337"/>
    </location>
</feature>
<dbReference type="Gene3D" id="3.40.50.2300">
    <property type="match status" value="1"/>
</dbReference>
<proteinExistence type="predicted"/>
<feature type="domain" description="HD" evidence="3">
    <location>
        <begin position="162"/>
        <end position="286"/>
    </location>
</feature>
<dbReference type="InterPro" id="IPR001789">
    <property type="entry name" value="Sig_transdc_resp-reg_receiver"/>
</dbReference>
<protein>
    <submittedName>
        <fullName evidence="5">Two-component system response regulator</fullName>
    </submittedName>
</protein>
<dbReference type="RefSeq" id="WP_033540620.1">
    <property type="nucleotide sequence ID" value="NZ_CP041153.1"/>
</dbReference>
<dbReference type="PANTHER" id="PTHR45228:SF5">
    <property type="entry name" value="CYCLIC DI-GMP PHOSPHODIESTERASE VC_1348-RELATED"/>
    <property type="match status" value="1"/>
</dbReference>
<accession>A0ABX5WP41</accession>
<feature type="domain" description="Response regulatory" evidence="2">
    <location>
        <begin position="5"/>
        <end position="120"/>
    </location>
</feature>
<dbReference type="SUPFAM" id="SSF109604">
    <property type="entry name" value="HD-domain/PDEase-like"/>
    <property type="match status" value="1"/>
</dbReference>
<dbReference type="Pfam" id="PF00072">
    <property type="entry name" value="Response_reg"/>
    <property type="match status" value="1"/>
</dbReference>
<dbReference type="PROSITE" id="PS51831">
    <property type="entry name" value="HD"/>
    <property type="match status" value="1"/>
</dbReference>
<dbReference type="SMART" id="SM00448">
    <property type="entry name" value="REC"/>
    <property type="match status" value="1"/>
</dbReference>
<dbReference type="InterPro" id="IPR006674">
    <property type="entry name" value="HD_domain"/>
</dbReference>
<keyword evidence="1" id="KW-0597">Phosphoprotein</keyword>
<dbReference type="InterPro" id="IPR011006">
    <property type="entry name" value="CheY-like_superfamily"/>
</dbReference>
<dbReference type="EMBL" id="CP041153">
    <property type="protein sequence ID" value="QDF76316.1"/>
    <property type="molecule type" value="Genomic_DNA"/>
</dbReference>
<evidence type="ECO:0000313" key="6">
    <source>
        <dbReference type="Proteomes" id="UP000318758"/>
    </source>
</evidence>
<evidence type="ECO:0000259" key="4">
    <source>
        <dbReference type="PROSITE" id="PS51832"/>
    </source>
</evidence>
<feature type="modified residue" description="4-aspartylphosphate" evidence="1">
    <location>
        <position position="53"/>
    </location>
</feature>
<dbReference type="SUPFAM" id="SSF52172">
    <property type="entry name" value="CheY-like"/>
    <property type="match status" value="1"/>
</dbReference>
<evidence type="ECO:0000256" key="1">
    <source>
        <dbReference type="PROSITE-ProRule" id="PRU00169"/>
    </source>
</evidence>
<reference evidence="5 6" key="1">
    <citation type="submission" date="2019-06" db="EMBL/GenBank/DDBJ databases">
        <title>Complete genome of Shewanella marisflavi ECSMB14101, a mussel settlement-inducing bacterium isolated from East China Sea.</title>
        <authorList>
            <person name="Yang J."/>
            <person name="Liang X."/>
            <person name="Chang R."/>
            <person name="Peng L."/>
        </authorList>
    </citation>
    <scope>NUCLEOTIDE SEQUENCE [LARGE SCALE GENOMIC DNA]</scope>
    <source>
        <strain evidence="5 6">ECSMB14101</strain>
    </source>
</reference>
<keyword evidence="6" id="KW-1185">Reference proteome</keyword>
<dbReference type="Proteomes" id="UP000318758">
    <property type="component" value="Chromosome"/>
</dbReference>
<sequence>MEKATILVVDDTPENIDILVGILGDEYKVKVAIDGPKALAIATKNAPDLILLDVMMPGMNGYEVCKRLKQEPQTSHIPVIFVTALTDVSDETQGFELGAVDYITKPVSAPVVKARVKTHLALYDQKRLLEQEVKERTQELTDTRLEIIRRLGRAAEYKDNETGMHVIRMSHYARLLARQAGMSERFCELIYNASPMHDIGKIGTPDAILKKPAKLDQDEWQEMQRHAEIGAEIIGEHPDPLLEMARRIALTHHEKWDGSGYPSGLAGKDIPIEGRIVAIADVFDALTSIRPYKKAWSIEDTLALIEREAGKHFDPELVEHFKVIVGEAVKIRDTHNDNE</sequence>
<name>A0ABX5WP41_9GAMM</name>